<dbReference type="InterPro" id="IPR001680">
    <property type="entry name" value="WD40_rpt"/>
</dbReference>
<evidence type="ECO:0000313" key="4">
    <source>
        <dbReference type="EMBL" id="CAG5124098.1"/>
    </source>
</evidence>
<dbReference type="InterPro" id="IPR019775">
    <property type="entry name" value="WD40_repeat_CS"/>
</dbReference>
<dbReference type="InterPro" id="IPR036322">
    <property type="entry name" value="WD40_repeat_dom_sf"/>
</dbReference>
<accession>A0A8S3Z7F5</accession>
<proteinExistence type="predicted"/>
<dbReference type="AlphaFoldDB" id="A0A8S3Z7F5"/>
<reference evidence="4" key="1">
    <citation type="submission" date="2021-04" db="EMBL/GenBank/DDBJ databases">
        <authorList>
            <consortium name="Molecular Ecology Group"/>
        </authorList>
    </citation>
    <scope>NUCLEOTIDE SEQUENCE</scope>
</reference>
<keyword evidence="5" id="KW-1185">Reference proteome</keyword>
<dbReference type="PANTHER" id="PTHR44324">
    <property type="entry name" value="WD40 REPEAT DOMAIN 95"/>
    <property type="match status" value="1"/>
</dbReference>
<dbReference type="InterPro" id="IPR015943">
    <property type="entry name" value="WD40/YVTN_repeat-like_dom_sf"/>
</dbReference>
<evidence type="ECO:0000256" key="3">
    <source>
        <dbReference type="PROSITE-ProRule" id="PRU00221"/>
    </source>
</evidence>
<dbReference type="PROSITE" id="PS00678">
    <property type="entry name" value="WD_REPEATS_1"/>
    <property type="match status" value="1"/>
</dbReference>
<dbReference type="PROSITE" id="PS50294">
    <property type="entry name" value="WD_REPEATS_REGION"/>
    <property type="match status" value="1"/>
</dbReference>
<name>A0A8S3Z7F5_9EUPU</name>
<dbReference type="Gene3D" id="2.130.10.10">
    <property type="entry name" value="YVTN repeat-like/Quinoprotein amine dehydrogenase"/>
    <property type="match status" value="1"/>
</dbReference>
<dbReference type="InterPro" id="IPR051242">
    <property type="entry name" value="WD-EF-hand_domain"/>
</dbReference>
<gene>
    <name evidence="4" type="ORF">CUNI_LOCUS9656</name>
</gene>
<evidence type="ECO:0000256" key="1">
    <source>
        <dbReference type="ARBA" id="ARBA00022574"/>
    </source>
</evidence>
<evidence type="ECO:0000313" key="5">
    <source>
        <dbReference type="Proteomes" id="UP000678393"/>
    </source>
</evidence>
<protein>
    <submittedName>
        <fullName evidence="4">Uncharacterized protein</fullName>
    </submittedName>
</protein>
<evidence type="ECO:0000256" key="2">
    <source>
        <dbReference type="ARBA" id="ARBA00022737"/>
    </source>
</evidence>
<dbReference type="Pfam" id="PF00400">
    <property type="entry name" value="WD40"/>
    <property type="match status" value="2"/>
</dbReference>
<dbReference type="SMART" id="SM00320">
    <property type="entry name" value="WD40"/>
    <property type="match status" value="2"/>
</dbReference>
<dbReference type="EMBL" id="CAJHNH020001696">
    <property type="protein sequence ID" value="CAG5124098.1"/>
    <property type="molecule type" value="Genomic_DNA"/>
</dbReference>
<dbReference type="OrthoDB" id="75172at2759"/>
<dbReference type="PANTHER" id="PTHR44324:SF4">
    <property type="entry name" value="WD40 REPEAT DOMAIN 95"/>
    <property type="match status" value="1"/>
</dbReference>
<sequence length="226" mass="25701">MITPDGFIATTTLDAAVNNGHVKFIRWQVHDDWVGQVKYYHEIDQVISCSNSSETSLVIGSTMGSTHVEQQLKEIKVISTSQEKMKQKYSYNQPKHRLEADETVFKVHKGVKVFDFSKAKNILVTGGMDRIIRLWNPYVSGKPTAMLRGHASPIFYLFIADDDNRIFSLSMDRCIKVWEVQDHTCLLTIRPKSHKIRGDLQAVHYSSISNTLAVATDQISFLNIKN</sequence>
<comment type="caution">
    <text evidence="4">The sequence shown here is derived from an EMBL/GenBank/DDBJ whole genome shotgun (WGS) entry which is preliminary data.</text>
</comment>
<feature type="non-terminal residue" evidence="4">
    <location>
        <position position="226"/>
    </location>
</feature>
<keyword evidence="1 3" id="KW-0853">WD repeat</keyword>
<keyword evidence="2" id="KW-0677">Repeat</keyword>
<feature type="repeat" description="WD" evidence="3">
    <location>
        <begin position="147"/>
        <end position="188"/>
    </location>
</feature>
<dbReference type="PROSITE" id="PS50082">
    <property type="entry name" value="WD_REPEATS_2"/>
    <property type="match status" value="2"/>
</dbReference>
<dbReference type="Proteomes" id="UP000678393">
    <property type="component" value="Unassembled WGS sequence"/>
</dbReference>
<feature type="repeat" description="WD" evidence="3">
    <location>
        <begin position="111"/>
        <end position="136"/>
    </location>
</feature>
<organism evidence="4 5">
    <name type="scientific">Candidula unifasciata</name>
    <dbReference type="NCBI Taxonomy" id="100452"/>
    <lineage>
        <taxon>Eukaryota</taxon>
        <taxon>Metazoa</taxon>
        <taxon>Spiralia</taxon>
        <taxon>Lophotrochozoa</taxon>
        <taxon>Mollusca</taxon>
        <taxon>Gastropoda</taxon>
        <taxon>Heterobranchia</taxon>
        <taxon>Euthyneura</taxon>
        <taxon>Panpulmonata</taxon>
        <taxon>Eupulmonata</taxon>
        <taxon>Stylommatophora</taxon>
        <taxon>Helicina</taxon>
        <taxon>Helicoidea</taxon>
        <taxon>Geomitridae</taxon>
        <taxon>Candidula</taxon>
    </lineage>
</organism>
<dbReference type="SUPFAM" id="SSF50978">
    <property type="entry name" value="WD40 repeat-like"/>
    <property type="match status" value="1"/>
</dbReference>